<gene>
    <name evidence="1" type="ORF">CSOL1703_00016634</name>
</gene>
<keyword evidence="2" id="KW-1185">Reference proteome</keyword>
<proteinExistence type="predicted"/>
<name>A0A9N9ZG48_9HYPO</name>
<dbReference type="AlphaFoldDB" id="A0A9N9ZG48"/>
<organism evidence="1 2">
    <name type="scientific">Clonostachys solani</name>
    <dbReference type="NCBI Taxonomy" id="160281"/>
    <lineage>
        <taxon>Eukaryota</taxon>
        <taxon>Fungi</taxon>
        <taxon>Dikarya</taxon>
        <taxon>Ascomycota</taxon>
        <taxon>Pezizomycotina</taxon>
        <taxon>Sordariomycetes</taxon>
        <taxon>Hypocreomycetidae</taxon>
        <taxon>Hypocreales</taxon>
        <taxon>Bionectriaceae</taxon>
        <taxon>Clonostachys</taxon>
    </lineage>
</organism>
<dbReference type="Proteomes" id="UP000775872">
    <property type="component" value="Unassembled WGS sequence"/>
</dbReference>
<reference evidence="2" key="1">
    <citation type="submission" date="2019-06" db="EMBL/GenBank/DDBJ databases">
        <authorList>
            <person name="Broberg M."/>
        </authorList>
    </citation>
    <scope>NUCLEOTIDE SEQUENCE [LARGE SCALE GENOMIC DNA]</scope>
</reference>
<accession>A0A9N9ZG48</accession>
<sequence>MKLHMDIRPPKGRCFRAGDTVQARIKISDANFKEPLRIKAMLYVLGKVYCAKMVRNKWLALTAWSLSFLCVHSVVI</sequence>
<evidence type="ECO:0000313" key="2">
    <source>
        <dbReference type="Proteomes" id="UP000775872"/>
    </source>
</evidence>
<reference evidence="1 2" key="2">
    <citation type="submission" date="2021-10" db="EMBL/GenBank/DDBJ databases">
        <authorList>
            <person name="Piombo E."/>
        </authorList>
    </citation>
    <scope>NUCLEOTIDE SEQUENCE [LARGE SCALE GENOMIC DNA]</scope>
</reference>
<protein>
    <submittedName>
        <fullName evidence="1">Uncharacterized protein</fullName>
    </submittedName>
</protein>
<evidence type="ECO:0000313" key="1">
    <source>
        <dbReference type="EMBL" id="CAH0054569.1"/>
    </source>
</evidence>
<dbReference type="EMBL" id="CABFOC020000050">
    <property type="protein sequence ID" value="CAH0054569.1"/>
    <property type="molecule type" value="Genomic_DNA"/>
</dbReference>
<comment type="caution">
    <text evidence="1">The sequence shown here is derived from an EMBL/GenBank/DDBJ whole genome shotgun (WGS) entry which is preliminary data.</text>
</comment>